<evidence type="ECO:0000313" key="3">
    <source>
        <dbReference type="Proteomes" id="UP000177515"/>
    </source>
</evidence>
<dbReference type="RefSeq" id="WP_071040000.1">
    <property type="nucleotide sequence ID" value="NZ_CP017755.1"/>
</dbReference>
<gene>
    <name evidence="2" type="ORF">BKK80_27605</name>
</gene>
<dbReference type="Gene3D" id="3.10.180.10">
    <property type="entry name" value="2,3-Dihydroxybiphenyl 1,2-Dioxygenase, domain 1"/>
    <property type="match status" value="1"/>
</dbReference>
<keyword evidence="3" id="KW-1185">Reference proteome</keyword>
<feature type="domain" description="PhnB-like" evidence="1">
    <location>
        <begin position="3"/>
        <end position="130"/>
    </location>
</feature>
<evidence type="ECO:0000313" key="2">
    <source>
        <dbReference type="EMBL" id="AOZ09517.1"/>
    </source>
</evidence>
<evidence type="ECO:0000259" key="1">
    <source>
        <dbReference type="Pfam" id="PF06983"/>
    </source>
</evidence>
<sequence>MQVQPYLTFGGRCEEAMTFYGAVLGASVTFMMRQKEAPAGGPPVPPGWEEKIMHANLQVGSSQIMASDGMPGQPVSFAGFSLSLDPASVEEAQRLCAALADGGTVLMPVQKTFWAEGFGMVRDRFGVSWMLNVVP</sequence>
<protein>
    <submittedName>
        <fullName evidence="2">VOC family protein</fullName>
    </submittedName>
</protein>
<accession>A0ABM6FCQ2</accession>
<reference evidence="2 3" key="1">
    <citation type="submission" date="2016-10" db="EMBL/GenBank/DDBJ databases">
        <title>Complete genome sequences of three Cupriavidus strains isolated from various Malaysian environments.</title>
        <authorList>
            <person name="Abdullah A.A.-A."/>
            <person name="Shafie N.A.H."/>
            <person name="Lau N.S."/>
        </authorList>
    </citation>
    <scope>NUCLEOTIDE SEQUENCE [LARGE SCALE GENOMIC DNA]</scope>
    <source>
        <strain evidence="2 3">USMAA1020</strain>
    </source>
</reference>
<organism evidence="2 3">
    <name type="scientific">Cupriavidus malaysiensis</name>
    <dbReference type="NCBI Taxonomy" id="367825"/>
    <lineage>
        <taxon>Bacteria</taxon>
        <taxon>Pseudomonadati</taxon>
        <taxon>Pseudomonadota</taxon>
        <taxon>Betaproteobacteria</taxon>
        <taxon>Burkholderiales</taxon>
        <taxon>Burkholderiaceae</taxon>
        <taxon>Cupriavidus</taxon>
    </lineage>
</organism>
<dbReference type="EMBL" id="CP017755">
    <property type="protein sequence ID" value="AOZ09517.1"/>
    <property type="molecule type" value="Genomic_DNA"/>
</dbReference>
<dbReference type="PANTHER" id="PTHR33990:SF1">
    <property type="entry name" value="PROTEIN YJDN"/>
    <property type="match status" value="1"/>
</dbReference>
<proteinExistence type="predicted"/>
<dbReference type="SUPFAM" id="SSF54593">
    <property type="entry name" value="Glyoxalase/Bleomycin resistance protein/Dihydroxybiphenyl dioxygenase"/>
    <property type="match status" value="1"/>
</dbReference>
<name>A0ABM6FCQ2_9BURK</name>
<dbReference type="Proteomes" id="UP000177515">
    <property type="component" value="Chromosome 2"/>
</dbReference>
<dbReference type="Pfam" id="PF06983">
    <property type="entry name" value="3-dmu-9_3-mt"/>
    <property type="match status" value="1"/>
</dbReference>
<dbReference type="CDD" id="cd06588">
    <property type="entry name" value="PhnB_like"/>
    <property type="match status" value="1"/>
</dbReference>
<dbReference type="InterPro" id="IPR028973">
    <property type="entry name" value="PhnB-like"/>
</dbReference>
<dbReference type="PANTHER" id="PTHR33990">
    <property type="entry name" value="PROTEIN YJDN-RELATED"/>
    <property type="match status" value="1"/>
</dbReference>
<dbReference type="InterPro" id="IPR029068">
    <property type="entry name" value="Glyas_Bleomycin-R_OHBP_Dase"/>
</dbReference>